<dbReference type="AlphaFoldDB" id="A0A450XUI0"/>
<proteinExistence type="predicted"/>
<accession>A0A450XUI0</accession>
<evidence type="ECO:0000313" key="1">
    <source>
        <dbReference type="EMBL" id="VFK32926.1"/>
    </source>
</evidence>
<dbReference type="EMBL" id="CAADFQ010000137">
    <property type="protein sequence ID" value="VFK35688.1"/>
    <property type="molecule type" value="Genomic_DNA"/>
</dbReference>
<reference evidence="1" key="1">
    <citation type="submission" date="2019-02" db="EMBL/GenBank/DDBJ databases">
        <authorList>
            <person name="Gruber-Vodicka R. H."/>
            <person name="Seah K. B. B."/>
        </authorList>
    </citation>
    <scope>NUCLEOTIDE SEQUENCE</scope>
    <source>
        <strain evidence="1">BECK_BZ197</strain>
        <strain evidence="3">BECK_BZ198</strain>
        <strain evidence="2">BECK_BZ199</strain>
    </source>
</reference>
<gene>
    <name evidence="1" type="ORF">BECKMB1821G_GA0114241_11316</name>
    <name evidence="3" type="ORF">BECKMB1821H_GA0114242_11385</name>
    <name evidence="2" type="ORF">BECKMB1821I_GA0114274_11376</name>
</gene>
<evidence type="ECO:0000313" key="2">
    <source>
        <dbReference type="EMBL" id="VFK35688.1"/>
    </source>
</evidence>
<protein>
    <submittedName>
        <fullName evidence="1">Uncharacterized protein</fullName>
    </submittedName>
</protein>
<sequence>MLIQKRQIMPVFYFLEFFLFVFDEGNSLLFLLAIPGCYFFPIPVQLVIDLCLYFRDPAIQRLAFLSLL</sequence>
<dbReference type="EMBL" id="CAADGH010000138">
    <property type="protein sequence ID" value="VFK77437.1"/>
    <property type="molecule type" value="Genomic_DNA"/>
</dbReference>
<name>A0A450XUI0_9GAMM</name>
<evidence type="ECO:0000313" key="3">
    <source>
        <dbReference type="EMBL" id="VFK77437.1"/>
    </source>
</evidence>
<organism evidence="1">
    <name type="scientific">Candidatus Kentrum sp. MB</name>
    <dbReference type="NCBI Taxonomy" id="2138164"/>
    <lineage>
        <taxon>Bacteria</taxon>
        <taxon>Pseudomonadati</taxon>
        <taxon>Pseudomonadota</taxon>
        <taxon>Gammaproteobacteria</taxon>
        <taxon>Candidatus Kentrum</taxon>
    </lineage>
</organism>
<dbReference type="EMBL" id="CAADFO010000131">
    <property type="protein sequence ID" value="VFK32926.1"/>
    <property type="molecule type" value="Genomic_DNA"/>
</dbReference>